<evidence type="ECO:0000256" key="2">
    <source>
        <dbReference type="SAM" id="Phobius"/>
    </source>
</evidence>
<evidence type="ECO:0000313" key="4">
    <source>
        <dbReference type="EMBL" id="MCH7322190.1"/>
    </source>
</evidence>
<feature type="region of interest" description="Disordered" evidence="1">
    <location>
        <begin position="1"/>
        <end position="20"/>
    </location>
</feature>
<proteinExistence type="predicted"/>
<gene>
    <name evidence="4" type="ORF">LZ480_09835</name>
</gene>
<keyword evidence="2" id="KW-0812">Transmembrane</keyword>
<feature type="domain" description="DUF1510" evidence="3">
    <location>
        <begin position="125"/>
        <end position="216"/>
    </location>
</feature>
<dbReference type="Pfam" id="PF07423">
    <property type="entry name" value="DUF1510"/>
    <property type="match status" value="1"/>
</dbReference>
<feature type="compositionally biased region" description="Acidic residues" evidence="1">
    <location>
        <begin position="92"/>
        <end position="106"/>
    </location>
</feature>
<keyword evidence="2" id="KW-1133">Transmembrane helix</keyword>
<evidence type="ECO:0000256" key="1">
    <source>
        <dbReference type="SAM" id="MobiDB-lite"/>
    </source>
</evidence>
<sequence>MERKRRFQTRQQYAEEKAKSSKFDRLNKNLNILIAIVAIAIVVTLAIILSNDSVPKDQAEPKEKNEHVVSKEQQSNEDQTSGDQTNAGSTDVNDEDDENVTEETTDVVENTILPSVDPIVDEVQVNSAWAAYPTEQTGEHVSTFESGHIDYEEKLKAVFSVLDLQQENSIVLRVKNNGSANTAIAVVTSMDKTEMYRVSIEWIDGEGWKPTRLEVLNSVVGAY</sequence>
<keyword evidence="2" id="KW-0472">Membrane</keyword>
<keyword evidence="5" id="KW-1185">Reference proteome</keyword>
<dbReference type="EMBL" id="JAKZFC010000003">
    <property type="protein sequence ID" value="MCH7322190.1"/>
    <property type="molecule type" value="Genomic_DNA"/>
</dbReference>
<feature type="region of interest" description="Disordered" evidence="1">
    <location>
        <begin position="55"/>
        <end position="108"/>
    </location>
</feature>
<dbReference type="RefSeq" id="WP_241369257.1">
    <property type="nucleotide sequence ID" value="NZ_JAKZFC010000003.1"/>
</dbReference>
<feature type="compositionally biased region" description="Polar residues" evidence="1">
    <location>
        <begin position="71"/>
        <end position="89"/>
    </location>
</feature>
<feature type="compositionally biased region" description="Basic and acidic residues" evidence="1">
    <location>
        <begin position="55"/>
        <end position="70"/>
    </location>
</feature>
<dbReference type="Proteomes" id="UP001316087">
    <property type="component" value="Unassembled WGS sequence"/>
</dbReference>
<protein>
    <submittedName>
        <fullName evidence="4">YrrS family protein</fullName>
    </submittedName>
</protein>
<reference evidence="4 5" key="1">
    <citation type="submission" date="2022-03" db="EMBL/GenBank/DDBJ databases">
        <authorList>
            <person name="Jo J.-H."/>
            <person name="Im W.-T."/>
        </authorList>
    </citation>
    <scope>NUCLEOTIDE SEQUENCE [LARGE SCALE GENOMIC DNA]</scope>
    <source>
        <strain evidence="4 5">MA9</strain>
    </source>
</reference>
<comment type="caution">
    <text evidence="4">The sequence shown here is derived from an EMBL/GenBank/DDBJ whole genome shotgun (WGS) entry which is preliminary data.</text>
</comment>
<evidence type="ECO:0000259" key="3">
    <source>
        <dbReference type="Pfam" id="PF07423"/>
    </source>
</evidence>
<evidence type="ECO:0000313" key="5">
    <source>
        <dbReference type="Proteomes" id="UP001316087"/>
    </source>
</evidence>
<accession>A0ABS9UCX4</accession>
<feature type="transmembrane region" description="Helical" evidence="2">
    <location>
        <begin position="30"/>
        <end position="49"/>
    </location>
</feature>
<name>A0ABS9UCX4_9BACL</name>
<dbReference type="InterPro" id="IPR009988">
    <property type="entry name" value="DUF1510"/>
</dbReference>
<organism evidence="4 5">
    <name type="scientific">Solibacillus palustris</name>
    <dbReference type="NCBI Taxonomy" id="2908203"/>
    <lineage>
        <taxon>Bacteria</taxon>
        <taxon>Bacillati</taxon>
        <taxon>Bacillota</taxon>
        <taxon>Bacilli</taxon>
        <taxon>Bacillales</taxon>
        <taxon>Caryophanaceae</taxon>
        <taxon>Solibacillus</taxon>
    </lineage>
</organism>